<sequence length="174" mass="18907">WPSRCACCWTRGQTRRCAASGAGWRLPAYRPCSPTPTAATCLTSRSPRSGTATSGRSGARWLRCRPVGRWRSCSRRWAASAAAGAGWHRPSPRSWCPASSRWPGHSTRREPSCTTTTDPAAGCPTSRSPPGCTCGSSPPSPPTSTTCCRWRQRWIARRSSTPAPASSIRCRRRC</sequence>
<dbReference type="EMBL" id="CADCUI010000067">
    <property type="protein sequence ID" value="CAA9361865.1"/>
    <property type="molecule type" value="Genomic_DNA"/>
</dbReference>
<accession>A0A6J4MQN0</accession>
<proteinExistence type="predicted"/>
<protein>
    <submittedName>
        <fullName evidence="2">Uncharacterized protein</fullName>
    </submittedName>
</protein>
<evidence type="ECO:0000313" key="2">
    <source>
        <dbReference type="EMBL" id="CAA9361865.1"/>
    </source>
</evidence>
<organism evidence="2">
    <name type="scientific">uncultured Nocardioidaceae bacterium</name>
    <dbReference type="NCBI Taxonomy" id="253824"/>
    <lineage>
        <taxon>Bacteria</taxon>
        <taxon>Bacillati</taxon>
        <taxon>Actinomycetota</taxon>
        <taxon>Actinomycetes</taxon>
        <taxon>Propionibacteriales</taxon>
        <taxon>Nocardioidaceae</taxon>
        <taxon>environmental samples</taxon>
    </lineage>
</organism>
<feature type="region of interest" description="Disordered" evidence="1">
    <location>
        <begin position="82"/>
        <end position="120"/>
    </location>
</feature>
<name>A0A6J4MQN0_9ACTN</name>
<reference evidence="2" key="1">
    <citation type="submission" date="2020-02" db="EMBL/GenBank/DDBJ databases">
        <authorList>
            <person name="Meier V. D."/>
        </authorList>
    </citation>
    <scope>NUCLEOTIDE SEQUENCE</scope>
    <source>
        <strain evidence="2">AVDCRST_MAG34</strain>
    </source>
</reference>
<dbReference type="AlphaFoldDB" id="A0A6J4MQN0"/>
<gene>
    <name evidence="2" type="ORF">AVDCRST_MAG34-2545</name>
</gene>
<evidence type="ECO:0000256" key="1">
    <source>
        <dbReference type="SAM" id="MobiDB-lite"/>
    </source>
</evidence>
<feature type="non-terminal residue" evidence="2">
    <location>
        <position position="174"/>
    </location>
</feature>
<feature type="non-terminal residue" evidence="2">
    <location>
        <position position="1"/>
    </location>
</feature>